<proteinExistence type="predicted"/>
<name>A0AAD4KYX9_9EURO</name>
<accession>A0AAD4KYX9</accession>
<reference evidence="3" key="1">
    <citation type="submission" date="2021-12" db="EMBL/GenBank/DDBJ databases">
        <title>Convergent genome expansion in fungi linked to evolution of root-endophyte symbiosis.</title>
        <authorList>
            <consortium name="DOE Joint Genome Institute"/>
            <person name="Ke Y.-H."/>
            <person name="Bonito G."/>
            <person name="Liao H.-L."/>
            <person name="Looney B."/>
            <person name="Rojas-Flechas A."/>
            <person name="Nash J."/>
            <person name="Hameed K."/>
            <person name="Schadt C."/>
            <person name="Martin F."/>
            <person name="Crous P.W."/>
            <person name="Miettinen O."/>
            <person name="Magnuson J.K."/>
            <person name="Labbe J."/>
            <person name="Jacobson D."/>
            <person name="Doktycz M.J."/>
            <person name="Veneault-Fourrey C."/>
            <person name="Kuo A."/>
            <person name="Mondo S."/>
            <person name="Calhoun S."/>
            <person name="Riley R."/>
            <person name="Ohm R."/>
            <person name="LaButti K."/>
            <person name="Andreopoulos B."/>
            <person name="Pangilinan J."/>
            <person name="Nolan M."/>
            <person name="Tritt A."/>
            <person name="Clum A."/>
            <person name="Lipzen A."/>
            <person name="Daum C."/>
            <person name="Barry K."/>
            <person name="Grigoriev I.V."/>
            <person name="Vilgalys R."/>
        </authorList>
    </citation>
    <scope>NUCLEOTIDE SEQUENCE</scope>
    <source>
        <strain evidence="3">PMI_201</strain>
    </source>
</reference>
<feature type="region of interest" description="Disordered" evidence="1">
    <location>
        <begin position="1"/>
        <end position="20"/>
    </location>
</feature>
<dbReference type="Proteomes" id="UP001201262">
    <property type="component" value="Unassembled WGS sequence"/>
</dbReference>
<protein>
    <recommendedName>
        <fullName evidence="2">CorA-like transporter domain-containing protein</fullName>
    </recommendedName>
</protein>
<dbReference type="EMBL" id="JAJTJA010000005">
    <property type="protein sequence ID" value="KAH8699081.1"/>
    <property type="molecule type" value="Genomic_DNA"/>
</dbReference>
<gene>
    <name evidence="3" type="ORF">BGW36DRAFT_449225</name>
</gene>
<dbReference type="GeneID" id="70252065"/>
<feature type="domain" description="CorA-like transporter" evidence="2">
    <location>
        <begin position="49"/>
        <end position="271"/>
    </location>
</feature>
<comment type="caution">
    <text evidence="3">The sequence shown here is derived from an EMBL/GenBank/DDBJ whole genome shotgun (WGS) entry which is preliminary data.</text>
</comment>
<organism evidence="3 4">
    <name type="scientific">Talaromyces proteolyticus</name>
    <dbReference type="NCBI Taxonomy" id="1131652"/>
    <lineage>
        <taxon>Eukaryota</taxon>
        <taxon>Fungi</taxon>
        <taxon>Dikarya</taxon>
        <taxon>Ascomycota</taxon>
        <taxon>Pezizomycotina</taxon>
        <taxon>Eurotiomycetes</taxon>
        <taxon>Eurotiomycetidae</taxon>
        <taxon>Eurotiales</taxon>
        <taxon>Trichocomaceae</taxon>
        <taxon>Talaromyces</taxon>
        <taxon>Talaromyces sect. Bacilispori</taxon>
    </lineage>
</organism>
<dbReference type="AlphaFoldDB" id="A0AAD4KYX9"/>
<dbReference type="InterPro" id="IPR058257">
    <property type="entry name" value="CorA-like_dom"/>
</dbReference>
<evidence type="ECO:0000259" key="2">
    <source>
        <dbReference type="Pfam" id="PF26616"/>
    </source>
</evidence>
<dbReference type="RefSeq" id="XP_046073545.1">
    <property type="nucleotide sequence ID" value="XM_046221778.1"/>
</dbReference>
<evidence type="ECO:0000313" key="3">
    <source>
        <dbReference type="EMBL" id="KAH8699081.1"/>
    </source>
</evidence>
<sequence length="433" mass="49197">MDLEKGDFQPSVTRPKTEVPAPLPESFHPFSLAAYPDDFWARLELRNCFKSVESLIKVECIDVDSSQRTTAGKFSSLAELQLYTSQSTTSNHGIRVISICQANSWKPLNVTREMFRSIVGFTAVSPEFLDIALGFYQRDVAVEEAFSSAPLYKCNAESIGHITNDYAEVAYICKYAFFKPNEEGKDPWSLRQTGVYQKYDLKTKSATWIFLHPTNVSVFQTRLNQILKSTEGSRKIQEHPLLLHNILFSSVFPQWREYLAYYERKILSLSNTTMSEQIQETLRVNHKTLTSVRFMENRCLPLRAILPAMEKSLQSIRRANDALLEAGILKSPAKEALSQLLDNYSSHLEAYIQNTSFLQSRAARTAELIADTLTFKNSYSAQSQNDYMLKLTMSTVDDSTTVRVITIVTLIYLPATFTAVRLPLPRKEESPSL</sequence>
<evidence type="ECO:0000313" key="4">
    <source>
        <dbReference type="Proteomes" id="UP001201262"/>
    </source>
</evidence>
<dbReference type="Pfam" id="PF26616">
    <property type="entry name" value="CorA-like"/>
    <property type="match status" value="1"/>
</dbReference>
<evidence type="ECO:0000256" key="1">
    <source>
        <dbReference type="SAM" id="MobiDB-lite"/>
    </source>
</evidence>
<keyword evidence="4" id="KW-1185">Reference proteome</keyword>